<sequence length="176" mass="19914">SYEIDYVLQSMPDDDLASLSGFEAEDSDDEGSQSNHQDNLSKESTVGTLNASDDMPAQSDPLGHLQKELRTLNTKFNQLESSISKKTIQDQLLSIVVKPINKQINAFNKLESCRFLTLQNELSKVKTIWGCQPKRRLMFKDMDLFLEAAEVFKKANVEGEKWVKNNPETPTEEKDA</sequence>
<organism evidence="2">
    <name type="scientific">Tanacetum cinerariifolium</name>
    <name type="common">Dalmatian daisy</name>
    <name type="synonym">Chrysanthemum cinerariifolium</name>
    <dbReference type="NCBI Taxonomy" id="118510"/>
    <lineage>
        <taxon>Eukaryota</taxon>
        <taxon>Viridiplantae</taxon>
        <taxon>Streptophyta</taxon>
        <taxon>Embryophyta</taxon>
        <taxon>Tracheophyta</taxon>
        <taxon>Spermatophyta</taxon>
        <taxon>Magnoliopsida</taxon>
        <taxon>eudicotyledons</taxon>
        <taxon>Gunneridae</taxon>
        <taxon>Pentapetalae</taxon>
        <taxon>asterids</taxon>
        <taxon>campanulids</taxon>
        <taxon>Asterales</taxon>
        <taxon>Asteraceae</taxon>
        <taxon>Asteroideae</taxon>
        <taxon>Anthemideae</taxon>
        <taxon>Anthemidinae</taxon>
        <taxon>Tanacetum</taxon>
    </lineage>
</organism>
<reference evidence="2" key="1">
    <citation type="journal article" date="2019" name="Sci. Rep.">
        <title>Draft genome of Tanacetum cinerariifolium, the natural source of mosquito coil.</title>
        <authorList>
            <person name="Yamashiro T."/>
            <person name="Shiraishi A."/>
            <person name="Satake H."/>
            <person name="Nakayama K."/>
        </authorList>
    </citation>
    <scope>NUCLEOTIDE SEQUENCE</scope>
</reference>
<accession>A0A699RRJ3</accession>
<dbReference type="EMBL" id="BKCJ011099441">
    <property type="protein sequence ID" value="GFC85341.1"/>
    <property type="molecule type" value="Genomic_DNA"/>
</dbReference>
<protein>
    <submittedName>
        <fullName evidence="2">Uncharacterized protein</fullName>
    </submittedName>
</protein>
<name>A0A699RRJ3_TANCI</name>
<comment type="caution">
    <text evidence="2">The sequence shown here is derived from an EMBL/GenBank/DDBJ whole genome shotgun (WGS) entry which is preliminary data.</text>
</comment>
<feature type="non-terminal residue" evidence="2">
    <location>
        <position position="176"/>
    </location>
</feature>
<evidence type="ECO:0000313" key="2">
    <source>
        <dbReference type="EMBL" id="GFC85341.1"/>
    </source>
</evidence>
<feature type="non-terminal residue" evidence="2">
    <location>
        <position position="1"/>
    </location>
</feature>
<dbReference type="AlphaFoldDB" id="A0A699RRJ3"/>
<feature type="compositionally biased region" description="Polar residues" evidence="1">
    <location>
        <begin position="32"/>
        <end position="51"/>
    </location>
</feature>
<feature type="region of interest" description="Disordered" evidence="1">
    <location>
        <begin position="15"/>
        <end position="61"/>
    </location>
</feature>
<gene>
    <name evidence="2" type="ORF">Tci_857311</name>
</gene>
<proteinExistence type="predicted"/>
<evidence type="ECO:0000256" key="1">
    <source>
        <dbReference type="SAM" id="MobiDB-lite"/>
    </source>
</evidence>